<dbReference type="OrthoDB" id="6288734at2759"/>
<dbReference type="Proteomes" id="UP000051530">
    <property type="component" value="Unassembled WGS sequence"/>
</dbReference>
<proteinExistence type="inferred from homology"/>
<evidence type="ECO:0000256" key="2">
    <source>
        <dbReference type="ARBA" id="ARBA00022801"/>
    </source>
</evidence>
<dbReference type="VEuPathDB" id="MicrosporidiaDB:M153_19600011630"/>
<dbReference type="Pfam" id="PF01725">
    <property type="entry name" value="Ham1p_like"/>
    <property type="match status" value="1"/>
</dbReference>
<comment type="similarity">
    <text evidence="1">Belongs to the HAM1 NTPase family.</text>
</comment>
<sequence length="193" mass="22333">MTTSPIKLYFVTSNSRKFEEIEQLLGVKVHKFCVDLIEIQGKCDDVIKHKISEAKKLFDDKKEGEFMLLIDDTCYHIEGLGGFPGPYARDFLEIGFKKIFEIAQKIGKEVHYSTRLCLVYKNEIKIFKGTAHGEIGPPSIINNKRFYDYITYIDGKLVSEMTIDEKNQTSPRSKACKQVMEYLKEKKLFERIG</sequence>
<dbReference type="EMBL" id="LGUB01000050">
    <property type="protein sequence ID" value="KRH94624.1"/>
    <property type="molecule type" value="Genomic_DNA"/>
</dbReference>
<name>A0A0R0M6S0_9MICR</name>
<dbReference type="InterPro" id="IPR029001">
    <property type="entry name" value="ITPase-like_fam"/>
</dbReference>
<dbReference type="GO" id="GO:0009143">
    <property type="term" value="P:nucleoside triphosphate catabolic process"/>
    <property type="evidence" value="ECO:0007669"/>
    <property type="project" value="InterPro"/>
</dbReference>
<dbReference type="PANTHER" id="PTHR11067:SF9">
    <property type="entry name" value="INOSINE TRIPHOSPHATE PYROPHOSPHATASE"/>
    <property type="match status" value="1"/>
</dbReference>
<accession>A0A0R0M6S0</accession>
<dbReference type="InterPro" id="IPR002637">
    <property type="entry name" value="RdgB/HAM1"/>
</dbReference>
<evidence type="ECO:0000313" key="3">
    <source>
        <dbReference type="EMBL" id="KRH94624.1"/>
    </source>
</evidence>
<dbReference type="AlphaFoldDB" id="A0A0R0M6S0"/>
<organism evidence="3 4">
    <name type="scientific">Pseudoloma neurophilia</name>
    <dbReference type="NCBI Taxonomy" id="146866"/>
    <lineage>
        <taxon>Eukaryota</taxon>
        <taxon>Fungi</taxon>
        <taxon>Fungi incertae sedis</taxon>
        <taxon>Microsporidia</taxon>
        <taxon>Pseudoloma</taxon>
    </lineage>
</organism>
<dbReference type="SUPFAM" id="SSF52972">
    <property type="entry name" value="ITPase-like"/>
    <property type="match status" value="1"/>
</dbReference>
<dbReference type="GO" id="GO:0047429">
    <property type="term" value="F:nucleoside triphosphate diphosphatase activity"/>
    <property type="evidence" value="ECO:0007669"/>
    <property type="project" value="InterPro"/>
</dbReference>
<dbReference type="PANTHER" id="PTHR11067">
    <property type="entry name" value="INOSINE TRIPHOSPHATE PYROPHOSPHATASE/HAM1 PROTEIN"/>
    <property type="match status" value="1"/>
</dbReference>
<evidence type="ECO:0000256" key="1">
    <source>
        <dbReference type="ARBA" id="ARBA00008023"/>
    </source>
</evidence>
<reference evidence="3 4" key="1">
    <citation type="submission" date="2015-07" db="EMBL/GenBank/DDBJ databases">
        <title>The genome of Pseudoloma neurophilia, a relevant intracellular parasite of the zebrafish.</title>
        <authorList>
            <person name="Ndikumana S."/>
            <person name="Pelin A."/>
            <person name="Sanders J."/>
            <person name="Corradi N."/>
        </authorList>
    </citation>
    <scope>NUCLEOTIDE SEQUENCE [LARGE SCALE GENOMIC DNA]</scope>
    <source>
        <strain evidence="3 4">MK1</strain>
    </source>
</reference>
<keyword evidence="2" id="KW-0378">Hydrolase</keyword>
<dbReference type="GO" id="GO:0005737">
    <property type="term" value="C:cytoplasm"/>
    <property type="evidence" value="ECO:0007669"/>
    <property type="project" value="TreeGrafter"/>
</dbReference>
<evidence type="ECO:0000313" key="4">
    <source>
        <dbReference type="Proteomes" id="UP000051530"/>
    </source>
</evidence>
<keyword evidence="4" id="KW-1185">Reference proteome</keyword>
<protein>
    <submittedName>
        <fullName evidence="3">Inosine triphosphate pyrophosphatase</fullName>
    </submittedName>
</protein>
<comment type="caution">
    <text evidence="3">The sequence shown here is derived from an EMBL/GenBank/DDBJ whole genome shotgun (WGS) entry which is preliminary data.</text>
</comment>
<gene>
    <name evidence="3" type="ORF">M153_19600011630</name>
</gene>
<dbReference type="Gene3D" id="3.90.950.10">
    <property type="match status" value="1"/>
</dbReference>